<dbReference type="EC" id="3.2.1.96" evidence="2"/>
<evidence type="ECO:0000313" key="12">
    <source>
        <dbReference type="Proteomes" id="UP000004191"/>
    </source>
</evidence>
<evidence type="ECO:0000313" key="11">
    <source>
        <dbReference type="EMBL" id="EHR35839.1"/>
    </source>
</evidence>
<dbReference type="Pfam" id="PF23916">
    <property type="entry name" value="TIM-barrel_EndoS"/>
    <property type="match status" value="1"/>
</dbReference>
<evidence type="ECO:0000256" key="3">
    <source>
        <dbReference type="ARBA" id="ARBA00022729"/>
    </source>
</evidence>
<comment type="similarity">
    <text evidence="1">Belongs to the glycosyl hydrolase 18 family.</text>
</comment>
<dbReference type="eggNOG" id="COG3469">
    <property type="taxonomic scope" value="Bacteria"/>
</dbReference>
<comment type="catalytic activity">
    <reaction evidence="7">
        <text>an N(4)-(oligosaccharide-(1-&gt;3)-[oligosaccharide-(1-&gt;6)]-beta-D-Man-(1-&gt;4)-beta-D-GlcNAc-(1-&gt;4)-alpha-D-GlcNAc)-L-asparaginyl-[protein] + H2O = an oligosaccharide-(1-&gt;3)-[oligosaccharide-(1-&gt;6)]-beta-D-Man-(1-&gt;4)-D-GlcNAc + N(4)-(N-acetyl-beta-D-glucosaminyl)-L-asparaginyl-[protein]</text>
        <dbReference type="Rhea" id="RHEA:73067"/>
        <dbReference type="Rhea" id="RHEA-COMP:12603"/>
        <dbReference type="Rhea" id="RHEA-COMP:18176"/>
        <dbReference type="ChEBI" id="CHEBI:15377"/>
        <dbReference type="ChEBI" id="CHEBI:132248"/>
        <dbReference type="ChEBI" id="CHEBI:192714"/>
        <dbReference type="ChEBI" id="CHEBI:192715"/>
        <dbReference type="EC" id="3.2.1.96"/>
    </reaction>
</comment>
<keyword evidence="3 8" id="KW-0732">Signal</keyword>
<comment type="caution">
    <text evidence="11">The sequence shown here is derived from an EMBL/GenBank/DDBJ whole genome shotgun (WGS) entry which is preliminary data.</text>
</comment>
<evidence type="ECO:0000256" key="8">
    <source>
        <dbReference type="SAM" id="SignalP"/>
    </source>
</evidence>
<dbReference type="EMBL" id="AGEI01000006">
    <property type="protein sequence ID" value="EHR35839.1"/>
    <property type="molecule type" value="Genomic_DNA"/>
</dbReference>
<accession>H3NLI7</accession>
<organism evidence="11 12">
    <name type="scientific">Helcococcus kunzii ATCC 51366</name>
    <dbReference type="NCBI Taxonomy" id="883114"/>
    <lineage>
        <taxon>Bacteria</taxon>
        <taxon>Bacillati</taxon>
        <taxon>Bacillota</taxon>
        <taxon>Tissierellia</taxon>
        <taxon>Tissierellales</taxon>
        <taxon>Peptoniphilaceae</taxon>
        <taxon>Helcococcus</taxon>
    </lineage>
</organism>
<evidence type="ECO:0000256" key="2">
    <source>
        <dbReference type="ARBA" id="ARBA00012566"/>
    </source>
</evidence>
<reference evidence="11 12" key="1">
    <citation type="submission" date="2012-01" db="EMBL/GenBank/DDBJ databases">
        <title>The Genome Sequence of Helcococcus kunzii ATCC 51366.</title>
        <authorList>
            <consortium name="The Broad Institute Genome Sequencing Platform"/>
            <person name="Earl A."/>
            <person name="Ward D."/>
            <person name="Feldgarden M."/>
            <person name="Gevers D."/>
            <person name="Huys G."/>
            <person name="Young S.K."/>
            <person name="Zeng Q."/>
            <person name="Gargeya S."/>
            <person name="Fitzgerald M."/>
            <person name="Haas B."/>
            <person name="Abouelleil A."/>
            <person name="Alvarado L."/>
            <person name="Arachchi H.M."/>
            <person name="Berlin A."/>
            <person name="Chapman S.B."/>
            <person name="Gearin G."/>
            <person name="Goldberg J."/>
            <person name="Griggs A."/>
            <person name="Gujja S."/>
            <person name="Hansen M."/>
            <person name="Heiman D."/>
            <person name="Howarth C."/>
            <person name="Larimer J."/>
            <person name="Lui A."/>
            <person name="MacDonald P.J.P."/>
            <person name="McCowen C."/>
            <person name="Montmayeur A."/>
            <person name="Murphy C."/>
            <person name="Neiman D."/>
            <person name="Pearson M."/>
            <person name="Priest M."/>
            <person name="Roberts A."/>
            <person name="Saif S."/>
            <person name="Shea T."/>
            <person name="Sisk P."/>
            <person name="Stolte C."/>
            <person name="Sykes S."/>
            <person name="Wortman J."/>
            <person name="Nusbaum C."/>
            <person name="Birren B."/>
        </authorList>
    </citation>
    <scope>NUCLEOTIDE SEQUENCE [LARGE SCALE GENOMIC DNA]</scope>
    <source>
        <strain evidence="11 12">ATCC 51366</strain>
    </source>
</reference>
<dbReference type="InterPro" id="IPR018337">
    <property type="entry name" value="Cell_wall/Cho-bd_repeat"/>
</dbReference>
<feature type="domain" description="Beta-galactosidase-like galactose-binding" evidence="9">
    <location>
        <begin position="54"/>
        <end position="202"/>
    </location>
</feature>
<dbReference type="GO" id="GO:0005975">
    <property type="term" value="P:carbohydrate metabolic process"/>
    <property type="evidence" value="ECO:0007669"/>
    <property type="project" value="InterPro"/>
</dbReference>
<dbReference type="InterPro" id="IPR001579">
    <property type="entry name" value="Glyco_hydro_18_chit_AS"/>
</dbReference>
<dbReference type="SUPFAM" id="SSF69360">
    <property type="entry name" value="Cell wall binding repeat"/>
    <property type="match status" value="1"/>
</dbReference>
<dbReference type="InterPro" id="IPR049487">
    <property type="entry name" value="BgaA-like_CBM"/>
</dbReference>
<dbReference type="InterPro" id="IPR057016">
    <property type="entry name" value="EndoS_F2-like_TIM-barrel"/>
</dbReference>
<keyword evidence="4" id="KW-0677">Repeat</keyword>
<dbReference type="Gene3D" id="2.60.120.260">
    <property type="entry name" value="Galactose-binding domain-like"/>
    <property type="match status" value="1"/>
</dbReference>
<dbReference type="eggNOG" id="COG5263">
    <property type="taxonomic scope" value="Bacteria"/>
</dbReference>
<dbReference type="eggNOG" id="COG3583">
    <property type="taxonomic scope" value="Bacteria"/>
</dbReference>
<keyword evidence="12" id="KW-1185">Reference proteome</keyword>
<dbReference type="RefSeq" id="WP_005397078.1">
    <property type="nucleotide sequence ID" value="NZ_JH601088.1"/>
</dbReference>
<feature type="chain" id="PRO_5003590889" description="mannosyl-glycoprotein endo-beta-N-acetylglucosaminidase" evidence="8">
    <location>
        <begin position="32"/>
        <end position="810"/>
    </location>
</feature>
<dbReference type="STRING" id="883114.HMPREF9709_00198"/>
<dbReference type="InterPro" id="IPR017853">
    <property type="entry name" value="GH"/>
</dbReference>
<dbReference type="GeneID" id="96999790"/>
<dbReference type="PROSITE" id="PS01095">
    <property type="entry name" value="GH18_1"/>
    <property type="match status" value="1"/>
</dbReference>
<evidence type="ECO:0000256" key="1">
    <source>
        <dbReference type="ARBA" id="ARBA00009336"/>
    </source>
</evidence>
<keyword evidence="5" id="KW-0378">Hydrolase</keyword>
<dbReference type="AlphaFoldDB" id="H3NLI7"/>
<dbReference type="Gene3D" id="2.10.270.10">
    <property type="entry name" value="Cholin Binding"/>
    <property type="match status" value="3"/>
</dbReference>
<gene>
    <name evidence="11" type="ORF">HMPREF9709_00198</name>
</gene>
<dbReference type="Gene3D" id="3.20.20.80">
    <property type="entry name" value="Glycosidases"/>
    <property type="match status" value="1"/>
</dbReference>
<name>H3NLI7_9FIRM</name>
<sequence length="810" mass="94169">MKRFTKSMVSLLLAFVMLFSALPMENGQVQASDNADSILLTKSDESIIFAKWTSSGDSTNKLNDGVVSYNNDPANRWTDWKPSDTLAENWVSVVFGSSVDIRESEVNKLDIHFYQDSGCLLPAKYVVQYYTGEKLTKVPDRFGYGEDTVLDDDANWKDVTLKGEYPNPQLNGVTSLEFEPVKTQAIRIKLVAQTGKSLGMTELKAFGKRINETPIKKDLSKEEIIAQFDKLEHFNKDIKADFISKIGSQTPDSLIKYAQEMNDRLNYYKNEMKAPEAPELPKLEEPLYGGWFRTWHDQYSDPDEDRPNYFGDIPGEVDLAFVFHDGTKPYSEFWKVLTEKYVPEMHARGTRVIRTMGVKMMYNDLADEDGNIFPKTHEGNMKKAQYIVETMVNRYGLDGVDIDIEWHDTYRRSPNPITQEEEDRAVEIIKEIARLLHERGKLFIIDTNMTGNQKILTRIYDDADYVLLQAYGYRKFFGSEFKNKLEERWQTFKPYIKPEQFILGFSFYEERDSWNEWNDISDKVAGSAAEEYALWQPEGGKNGNKAGIVSYAIDRDGVKFKDDNIYTTDYSLSKELKHLMVFEKDRNIVIEEIKKLDLDEETMNGFIKEATDLEFVYESSVTPYDVLEKAKKAVPTPEVKHGWEQVGDKWTYFDNGEQAKSEWKWIENAWKFFNSKGESMTQTYHENGKVWLSLEGPETRYHKGWWTNPVNGYRYFFRLSSGTMVKDRQFIDGNWRFFRKSGTMATGWQKLPLGWMYFREGTGTQAYGWQWIDGVWTYLRPSTGTRVSGKQWIDGKWHNFTWDGKLIGKR</sequence>
<dbReference type="HOGENOM" id="CLU_348076_0_0_9"/>
<dbReference type="Pfam" id="PF19127">
    <property type="entry name" value="Choline_bind_3"/>
    <property type="match status" value="1"/>
</dbReference>
<dbReference type="Proteomes" id="UP000004191">
    <property type="component" value="Unassembled WGS sequence"/>
</dbReference>
<dbReference type="GO" id="GO:0033925">
    <property type="term" value="F:mannosyl-glycoprotein endo-beta-N-acetylglucosaminidase activity"/>
    <property type="evidence" value="ECO:0007669"/>
    <property type="project" value="UniProtKB-EC"/>
</dbReference>
<evidence type="ECO:0000256" key="7">
    <source>
        <dbReference type="ARBA" id="ARBA00034414"/>
    </source>
</evidence>
<proteinExistence type="inferred from homology"/>
<protein>
    <recommendedName>
        <fullName evidence="2">mannosyl-glycoprotein endo-beta-N-acetylglucosaminidase</fullName>
        <ecNumber evidence="2">3.2.1.96</ecNumber>
    </recommendedName>
</protein>
<evidence type="ECO:0000256" key="5">
    <source>
        <dbReference type="ARBA" id="ARBA00022801"/>
    </source>
</evidence>
<keyword evidence="6" id="KW-0326">Glycosidase</keyword>
<evidence type="ECO:0000256" key="6">
    <source>
        <dbReference type="ARBA" id="ARBA00023295"/>
    </source>
</evidence>
<evidence type="ECO:0000259" key="9">
    <source>
        <dbReference type="Pfam" id="PF21606"/>
    </source>
</evidence>
<dbReference type="SUPFAM" id="SSF51445">
    <property type="entry name" value="(Trans)glycosidases"/>
    <property type="match status" value="1"/>
</dbReference>
<evidence type="ECO:0000256" key="4">
    <source>
        <dbReference type="ARBA" id="ARBA00022737"/>
    </source>
</evidence>
<evidence type="ECO:0000259" key="10">
    <source>
        <dbReference type="Pfam" id="PF23916"/>
    </source>
</evidence>
<feature type="domain" description="Endo-beta-N-acetylglucosaminidase EndoS/F2-like TIM-barrel" evidence="10">
    <location>
        <begin position="290"/>
        <end position="549"/>
    </location>
</feature>
<dbReference type="Pfam" id="PF21606">
    <property type="entry name" value="BgaA-like_CBM"/>
    <property type="match status" value="1"/>
</dbReference>
<feature type="signal peptide" evidence="8">
    <location>
        <begin position="1"/>
        <end position="31"/>
    </location>
</feature>